<keyword evidence="2" id="KW-1185">Reference proteome</keyword>
<comment type="caution">
    <text evidence="1">The sequence shown here is derived from an EMBL/GenBank/DDBJ whole genome shotgun (WGS) entry which is preliminary data.</text>
</comment>
<evidence type="ECO:0000313" key="1">
    <source>
        <dbReference type="EMBL" id="TNN19494.1"/>
    </source>
</evidence>
<dbReference type="EMBL" id="SKCS01000049">
    <property type="protein sequence ID" value="TNN19494.1"/>
    <property type="molecule type" value="Genomic_DNA"/>
</dbReference>
<evidence type="ECO:0000313" key="2">
    <source>
        <dbReference type="Proteomes" id="UP000311919"/>
    </source>
</evidence>
<gene>
    <name evidence="1" type="ORF">EWB00_008731</name>
</gene>
<reference evidence="1 2" key="1">
    <citation type="submission" date="2019-03" db="EMBL/GenBank/DDBJ databases">
        <title>An improved genome assembly of the fluke Schistosoma japonicum.</title>
        <authorList>
            <person name="Hu W."/>
            <person name="Luo F."/>
            <person name="Yin M."/>
            <person name="Mo X."/>
            <person name="Sun C."/>
            <person name="Wu Q."/>
            <person name="Zhu B."/>
            <person name="Xiang M."/>
            <person name="Wang J."/>
            <person name="Wang Y."/>
            <person name="Zhang T."/>
            <person name="Xu B."/>
            <person name="Zheng H."/>
            <person name="Feng Z."/>
        </authorList>
    </citation>
    <scope>NUCLEOTIDE SEQUENCE [LARGE SCALE GENOMIC DNA]</scope>
    <source>
        <strain evidence="1">HuSjv2</strain>
        <tissue evidence="1">Worms</tissue>
    </source>
</reference>
<dbReference type="AlphaFoldDB" id="A0A4Z2DSI2"/>
<protein>
    <submittedName>
        <fullName evidence="1">Uncharacterized protein</fullName>
    </submittedName>
</protein>
<organism evidence="1 2">
    <name type="scientific">Schistosoma japonicum</name>
    <name type="common">Blood fluke</name>
    <dbReference type="NCBI Taxonomy" id="6182"/>
    <lineage>
        <taxon>Eukaryota</taxon>
        <taxon>Metazoa</taxon>
        <taxon>Spiralia</taxon>
        <taxon>Lophotrochozoa</taxon>
        <taxon>Platyhelminthes</taxon>
        <taxon>Trematoda</taxon>
        <taxon>Digenea</taxon>
        <taxon>Strigeidida</taxon>
        <taxon>Schistosomatoidea</taxon>
        <taxon>Schistosomatidae</taxon>
        <taxon>Schistosoma</taxon>
    </lineage>
</organism>
<accession>A0A4Z2DSI2</accession>
<dbReference type="Proteomes" id="UP000311919">
    <property type="component" value="Unassembled WGS sequence"/>
</dbReference>
<name>A0A4Z2DSI2_SCHJA</name>
<proteinExistence type="predicted"/>
<sequence>MVISDCSKLRFITNLDDIEQMNSRTLSTYLNLKPQVGYMVLKLQGRFLGVSAMNGQSRSNPVQLVKPYESSYEVQKYLRQ</sequence>